<dbReference type="SUPFAM" id="SSF46966">
    <property type="entry name" value="Spectrin repeat"/>
    <property type="match status" value="1"/>
</dbReference>
<dbReference type="AlphaFoldDB" id="T1IVF2"/>
<protein>
    <recommendedName>
        <fullName evidence="3">Dystrophin</fullName>
    </recommendedName>
</protein>
<dbReference type="eggNOG" id="KOG0516">
    <property type="taxonomic scope" value="Eukaryota"/>
</dbReference>
<accession>T1IVF2</accession>
<dbReference type="Gene3D" id="1.20.58.60">
    <property type="match status" value="1"/>
</dbReference>
<dbReference type="Proteomes" id="UP000014500">
    <property type="component" value="Unassembled WGS sequence"/>
</dbReference>
<dbReference type="HOGENOM" id="CLU_2040985_0_0_1"/>
<dbReference type="STRING" id="126957.T1IVF2"/>
<evidence type="ECO:0008006" key="3">
    <source>
        <dbReference type="Google" id="ProtNLM"/>
    </source>
</evidence>
<dbReference type="EMBL" id="JH431582">
    <property type="status" value="NOT_ANNOTATED_CDS"/>
    <property type="molecule type" value="Genomic_DNA"/>
</dbReference>
<name>T1IVF2_STRMM</name>
<evidence type="ECO:0000313" key="1">
    <source>
        <dbReference type="EnsemblMetazoa" id="SMAR005150-PA"/>
    </source>
</evidence>
<organism evidence="1 2">
    <name type="scientific">Strigamia maritima</name>
    <name type="common">European centipede</name>
    <name type="synonym">Geophilus maritimus</name>
    <dbReference type="NCBI Taxonomy" id="126957"/>
    <lineage>
        <taxon>Eukaryota</taxon>
        <taxon>Metazoa</taxon>
        <taxon>Ecdysozoa</taxon>
        <taxon>Arthropoda</taxon>
        <taxon>Myriapoda</taxon>
        <taxon>Chilopoda</taxon>
        <taxon>Pleurostigmophora</taxon>
        <taxon>Geophilomorpha</taxon>
        <taxon>Linotaeniidae</taxon>
        <taxon>Strigamia</taxon>
    </lineage>
</organism>
<proteinExistence type="predicted"/>
<dbReference type="EnsemblMetazoa" id="SMAR005150-RA">
    <property type="protein sequence ID" value="SMAR005150-PA"/>
    <property type="gene ID" value="SMAR005150"/>
</dbReference>
<reference evidence="1" key="2">
    <citation type="submission" date="2015-02" db="UniProtKB">
        <authorList>
            <consortium name="EnsemblMetazoa"/>
        </authorList>
    </citation>
    <scope>IDENTIFICATION</scope>
</reference>
<reference evidence="2" key="1">
    <citation type="submission" date="2011-05" db="EMBL/GenBank/DDBJ databases">
        <authorList>
            <person name="Richards S.R."/>
            <person name="Qu J."/>
            <person name="Jiang H."/>
            <person name="Jhangiani S.N."/>
            <person name="Agravi P."/>
            <person name="Goodspeed R."/>
            <person name="Gross S."/>
            <person name="Mandapat C."/>
            <person name="Jackson L."/>
            <person name="Mathew T."/>
            <person name="Pu L."/>
            <person name="Thornton R."/>
            <person name="Saada N."/>
            <person name="Wilczek-Boney K.B."/>
            <person name="Lee S."/>
            <person name="Kovar C."/>
            <person name="Wu Y."/>
            <person name="Scherer S.E."/>
            <person name="Worley K.C."/>
            <person name="Muzny D.M."/>
            <person name="Gibbs R."/>
        </authorList>
    </citation>
    <scope>NUCLEOTIDE SEQUENCE</scope>
    <source>
        <strain evidence="2">Brora</strain>
    </source>
</reference>
<evidence type="ECO:0000313" key="2">
    <source>
        <dbReference type="Proteomes" id="UP000014500"/>
    </source>
</evidence>
<keyword evidence="2" id="KW-1185">Reference proteome</keyword>
<sequence>MLVNAHQNSVDTLFDAGRQLIEQVKGSEKSSKTQKKLTELNCASARQRELEDALKEGQVINQEIQDLLLWLSNVLSTSKPVGGFPESAREQLHRFMEVYNELEATRPRVESMQHPSRDGRT</sequence>